<accession>A0ABY1UTV9</accession>
<organism evidence="2 3">
    <name type="scientific">Plasmodium gaboni</name>
    <dbReference type="NCBI Taxonomy" id="647221"/>
    <lineage>
        <taxon>Eukaryota</taxon>
        <taxon>Sar</taxon>
        <taxon>Alveolata</taxon>
        <taxon>Apicomplexa</taxon>
        <taxon>Aconoidasida</taxon>
        <taxon>Haemosporida</taxon>
        <taxon>Plasmodiidae</taxon>
        <taxon>Plasmodium</taxon>
        <taxon>Plasmodium (Laverania)</taxon>
    </lineage>
</organism>
<evidence type="ECO:0000313" key="3">
    <source>
        <dbReference type="Proteomes" id="UP000831156"/>
    </source>
</evidence>
<sequence>MNDDKNVFLFHLFCSSISEINETNEKDEKDDGKVSIKNYFFIKLPSISEPSKTVLYHYNEETNELFLLERNYYNPKIETIRYESEKINKNYISLFVNNYTIENDCGYYCYPIDALFVFISIIYYNYTHNTYTTLEDYLIFIIKDNIKLRKDVTKNLLLILKNNVNNIKDRLKYVCDELHENNISYYKPNMDKVRKFYNLKCIILFNYIIENKIVFPDYSQCIEQELLDKYKSYQNNNDNNISSKNPIYTLMKQNKRQIDKYNEYKKYVDNYLIEFNKKHYKFNAHNLRTFVWQIIKGFICISLCEQITPQDISDKLKKMKEEETNKKIIQQNETFAKGKKHPLQQPPRNQLMIDSFFKKKVKLK</sequence>
<evidence type="ECO:0000256" key="1">
    <source>
        <dbReference type="SAM" id="MobiDB-lite"/>
    </source>
</evidence>
<gene>
    <name evidence="2" type="ORF">PGABG01_1433800</name>
</gene>
<proteinExistence type="predicted"/>
<reference evidence="2" key="1">
    <citation type="submission" date="2016-09" db="EMBL/GenBank/DDBJ databases">
        <authorList>
            <consortium name="Pathogen Informatics"/>
            <person name="Sun Q."/>
            <person name="Inoue M."/>
        </authorList>
    </citation>
    <scope>NUCLEOTIDE SEQUENCE</scope>
</reference>
<keyword evidence="3" id="KW-1185">Reference proteome</keyword>
<name>A0ABY1UTV9_9APIC</name>
<feature type="region of interest" description="Disordered" evidence="1">
    <location>
        <begin position="328"/>
        <end position="347"/>
    </location>
</feature>
<dbReference type="EMBL" id="LT969437">
    <property type="protein sequence ID" value="SOV19129.1"/>
    <property type="molecule type" value="Genomic_DNA"/>
</dbReference>
<protein>
    <submittedName>
        <fullName evidence="2">Ribonuclease H2 subunit B, putative</fullName>
    </submittedName>
</protein>
<evidence type="ECO:0000313" key="2">
    <source>
        <dbReference type="EMBL" id="SOV19129.1"/>
    </source>
</evidence>
<dbReference type="Proteomes" id="UP000831156">
    <property type="component" value="Chromosome 14"/>
</dbReference>